<evidence type="ECO:0000313" key="7">
    <source>
        <dbReference type="Proteomes" id="UP001189122"/>
    </source>
</evidence>
<feature type="domain" description="Transcription factor CBF/NF-Y/archaeal histone" evidence="5">
    <location>
        <begin position="18"/>
        <end position="71"/>
    </location>
</feature>
<keyword evidence="7" id="KW-1185">Reference proteome</keyword>
<keyword evidence="2" id="KW-0805">Transcription regulation</keyword>
<dbReference type="GO" id="GO:0016602">
    <property type="term" value="C:CCAAT-binding factor complex"/>
    <property type="evidence" value="ECO:0007669"/>
    <property type="project" value="InterPro"/>
</dbReference>
<dbReference type="EMBL" id="CACRZD030000013">
    <property type="protein sequence ID" value="CAA6669867.1"/>
    <property type="molecule type" value="Genomic_DNA"/>
</dbReference>
<evidence type="ECO:0000256" key="1">
    <source>
        <dbReference type="ARBA" id="ARBA00009053"/>
    </source>
</evidence>
<dbReference type="AlphaFoldDB" id="A0A7I8JI85"/>
<dbReference type="CDD" id="cd22907">
    <property type="entry name" value="HFD_NFYB"/>
    <property type="match status" value="1"/>
</dbReference>
<dbReference type="PANTHER" id="PTHR11064">
    <property type="entry name" value="CCAAT-BINDING TRANSCRIPTION FACTOR-RELATED"/>
    <property type="match status" value="1"/>
</dbReference>
<organism evidence="6">
    <name type="scientific">Spirodela intermedia</name>
    <name type="common">Intermediate duckweed</name>
    <dbReference type="NCBI Taxonomy" id="51605"/>
    <lineage>
        <taxon>Eukaryota</taxon>
        <taxon>Viridiplantae</taxon>
        <taxon>Streptophyta</taxon>
        <taxon>Embryophyta</taxon>
        <taxon>Tracheophyta</taxon>
        <taxon>Spermatophyta</taxon>
        <taxon>Magnoliopsida</taxon>
        <taxon>Liliopsida</taxon>
        <taxon>Araceae</taxon>
        <taxon>Lemnoideae</taxon>
        <taxon>Spirodela</taxon>
    </lineage>
</organism>
<protein>
    <recommendedName>
        <fullName evidence="5">Transcription factor CBF/NF-Y/archaeal histone domain-containing protein</fullName>
    </recommendedName>
</protein>
<dbReference type="Pfam" id="PF00808">
    <property type="entry name" value="CBFD_NFYB_HMF"/>
    <property type="match status" value="1"/>
</dbReference>
<feature type="region of interest" description="Disordered" evidence="4">
    <location>
        <begin position="146"/>
        <end position="202"/>
    </location>
</feature>
<dbReference type="InterPro" id="IPR003958">
    <property type="entry name" value="CBFA_NFYB_domain"/>
</dbReference>
<dbReference type="GO" id="GO:0000978">
    <property type="term" value="F:RNA polymerase II cis-regulatory region sequence-specific DNA binding"/>
    <property type="evidence" value="ECO:0007669"/>
    <property type="project" value="TreeGrafter"/>
</dbReference>
<dbReference type="InterPro" id="IPR009072">
    <property type="entry name" value="Histone-fold"/>
</dbReference>
<evidence type="ECO:0000256" key="4">
    <source>
        <dbReference type="SAM" id="MobiDB-lite"/>
    </source>
</evidence>
<sequence length="202" mass="22304">MEAAGGGEGPAVREQDRFLPIANVIRIMRRVLPAHAKIADDAKETIQECLSEYISFEQRKIITAEDLLWAMSQLGFDDYLQPLTLYLQRYREAEGGSIHRDALLTPLKRAASDAGLFSYPTPPPQPPAYQHHQNLPFFYQPHPPAHPPPAAFFPTSGGQSGSAVTPGEEETMPGRSDEAESSQARAYQGPPKDGFQPFAPYK</sequence>
<reference evidence="6 7" key="1">
    <citation type="submission" date="2019-12" db="EMBL/GenBank/DDBJ databases">
        <authorList>
            <person name="Scholz U."/>
            <person name="Mascher M."/>
            <person name="Fiebig A."/>
        </authorList>
    </citation>
    <scope>NUCLEOTIDE SEQUENCE</scope>
</reference>
<evidence type="ECO:0000313" key="6">
    <source>
        <dbReference type="EMBL" id="CAA2630624.1"/>
    </source>
</evidence>
<comment type="similarity">
    <text evidence="1">Belongs to the NFYB/HAP3 subunit family.</text>
</comment>
<evidence type="ECO:0000259" key="5">
    <source>
        <dbReference type="Pfam" id="PF00808"/>
    </source>
</evidence>
<dbReference type="InterPro" id="IPR027113">
    <property type="entry name" value="Transc_fact_NFYB/HAP3"/>
</dbReference>
<dbReference type="GO" id="GO:0001228">
    <property type="term" value="F:DNA-binding transcription activator activity, RNA polymerase II-specific"/>
    <property type="evidence" value="ECO:0007669"/>
    <property type="project" value="InterPro"/>
</dbReference>
<dbReference type="Proteomes" id="UP001189122">
    <property type="component" value="Unassembled WGS sequence"/>
</dbReference>
<evidence type="ECO:0000256" key="2">
    <source>
        <dbReference type="ARBA" id="ARBA00023015"/>
    </source>
</evidence>
<evidence type="ECO:0000256" key="3">
    <source>
        <dbReference type="ARBA" id="ARBA00023163"/>
    </source>
</evidence>
<keyword evidence="3" id="KW-0804">Transcription</keyword>
<dbReference type="SUPFAM" id="SSF47113">
    <property type="entry name" value="Histone-fold"/>
    <property type="match status" value="1"/>
</dbReference>
<gene>
    <name evidence="6" type="ORF">SI7747_13016270</name>
</gene>
<accession>A0A7I8JI85</accession>
<dbReference type="GO" id="GO:0046982">
    <property type="term" value="F:protein heterodimerization activity"/>
    <property type="evidence" value="ECO:0007669"/>
    <property type="project" value="InterPro"/>
</dbReference>
<proteinExistence type="inferred from homology"/>
<dbReference type="EMBL" id="LR743600">
    <property type="protein sequence ID" value="CAA2630624.1"/>
    <property type="molecule type" value="Genomic_DNA"/>
</dbReference>
<dbReference type="PRINTS" id="PR00615">
    <property type="entry name" value="CCAATSUBUNTA"/>
</dbReference>
<dbReference type="PANTHER" id="PTHR11064:SF196">
    <property type="entry name" value="NUCLEAR TRANSCRIPTION FACTOR Y SUBUNIT B-6"/>
    <property type="match status" value="1"/>
</dbReference>
<dbReference type="Gene3D" id="1.10.20.10">
    <property type="entry name" value="Histone, subunit A"/>
    <property type="match status" value="1"/>
</dbReference>
<name>A0A7I8JI85_SPIIN</name>